<organism evidence="1 2">
    <name type="scientific">Brachybacterium aquaticum</name>
    <dbReference type="NCBI Taxonomy" id="1432564"/>
    <lineage>
        <taxon>Bacteria</taxon>
        <taxon>Bacillati</taxon>
        <taxon>Actinomycetota</taxon>
        <taxon>Actinomycetes</taxon>
        <taxon>Micrococcales</taxon>
        <taxon>Dermabacteraceae</taxon>
        <taxon>Brachybacterium</taxon>
    </lineage>
</organism>
<protein>
    <submittedName>
        <fullName evidence="1">Uncharacterized protein</fullName>
    </submittedName>
</protein>
<dbReference type="RefSeq" id="WP_184326015.1">
    <property type="nucleotide sequence ID" value="NZ_JACHLZ010000001.1"/>
</dbReference>
<gene>
    <name evidence="1" type="ORF">HNR70_002556</name>
</gene>
<dbReference type="EMBL" id="JACHLZ010000001">
    <property type="protein sequence ID" value="MBB5832743.1"/>
    <property type="molecule type" value="Genomic_DNA"/>
</dbReference>
<reference evidence="1 2" key="1">
    <citation type="submission" date="2020-08" db="EMBL/GenBank/DDBJ databases">
        <title>Sequencing the genomes of 1000 actinobacteria strains.</title>
        <authorList>
            <person name="Klenk H.-P."/>
        </authorList>
    </citation>
    <scope>NUCLEOTIDE SEQUENCE [LARGE SCALE GENOMIC DNA]</scope>
    <source>
        <strain evidence="1 2">DSM 28796</strain>
    </source>
</reference>
<comment type="caution">
    <text evidence="1">The sequence shown here is derived from an EMBL/GenBank/DDBJ whole genome shotgun (WGS) entry which is preliminary data.</text>
</comment>
<name>A0A841AFI3_9MICO</name>
<evidence type="ECO:0000313" key="1">
    <source>
        <dbReference type="EMBL" id="MBB5832743.1"/>
    </source>
</evidence>
<proteinExistence type="predicted"/>
<dbReference type="Proteomes" id="UP000588158">
    <property type="component" value="Unassembled WGS sequence"/>
</dbReference>
<dbReference type="AlphaFoldDB" id="A0A841AFI3"/>
<accession>A0A841AFI3</accession>
<evidence type="ECO:0000313" key="2">
    <source>
        <dbReference type="Proteomes" id="UP000588158"/>
    </source>
</evidence>
<sequence length="156" mass="18474">MNDDLTFEDEALSHAGKILRHGLFSIVGPDLSTFHDDGSRRISHRLARHDAPTRFFGTFMCLRRSDYVAIPDTLRIWGGDDWLIANQRKPPAALIRTPFRTDMSTTTRAEEFQRMFDSEQEELDRLMAPLRRRHWWQRVQHLHERVRNRIHVLTGR</sequence>
<keyword evidence="2" id="KW-1185">Reference proteome</keyword>